<keyword evidence="3" id="KW-1185">Reference proteome</keyword>
<dbReference type="Pfam" id="PF11382">
    <property type="entry name" value="MctB"/>
    <property type="match status" value="1"/>
</dbReference>
<organism evidence="2 3">
    <name type="scientific">Sanguibacter antarcticus</name>
    <dbReference type="NCBI Taxonomy" id="372484"/>
    <lineage>
        <taxon>Bacteria</taxon>
        <taxon>Bacillati</taxon>
        <taxon>Actinomycetota</taxon>
        <taxon>Actinomycetes</taxon>
        <taxon>Micrococcales</taxon>
        <taxon>Sanguibacteraceae</taxon>
        <taxon>Sanguibacter</taxon>
    </lineage>
</organism>
<name>A0A2A9E3K6_9MICO</name>
<dbReference type="GO" id="GO:0055070">
    <property type="term" value="P:copper ion homeostasis"/>
    <property type="evidence" value="ECO:0007669"/>
    <property type="project" value="InterPro"/>
</dbReference>
<proteinExistence type="predicted"/>
<feature type="region of interest" description="Disordered" evidence="1">
    <location>
        <begin position="320"/>
        <end position="342"/>
    </location>
</feature>
<gene>
    <name evidence="2" type="ORF">ATL42_1276</name>
</gene>
<dbReference type="GO" id="GO:0016020">
    <property type="term" value="C:membrane"/>
    <property type="evidence" value="ECO:0007669"/>
    <property type="project" value="InterPro"/>
</dbReference>
<sequence>MIDFRYHIVSLISVFLALAVGIILGAGPLEGSIGEQLTGQVDVLRTEKDELRVELDASHADLVASDAYVSASASTILSGTLTDRRVAVVQLGPVDDETYAAIEKQIKAAGATVSTRAQLASSWTAQDQADSRQSYAATLGDYLPEDADADGFDVTLARALVETLTGSDAAKPDAFSADATLIREILTSSELIDVIGDVSGPADVIVLLDSNASPVDGEDVPTSEDLEAAATIELTLAEAAQDGSEGAVVAGTSLSEGDLVSRVREDQARAGSISTVTDIDRIVGQVNLPLALAARVDGEVGHFGADENATALVPPAVTLAPVDRTPEETPAPDGTVQAPDAG</sequence>
<protein>
    <submittedName>
        <fullName evidence="2">Copper transport outer membrane protein MctB</fullName>
    </submittedName>
</protein>
<comment type="caution">
    <text evidence="2">The sequence shown here is derived from an EMBL/GenBank/DDBJ whole genome shotgun (WGS) entry which is preliminary data.</text>
</comment>
<dbReference type="AlphaFoldDB" id="A0A2A9E3K6"/>
<dbReference type="RefSeq" id="WP_169925352.1">
    <property type="nucleotide sequence ID" value="NZ_PDJG01000001.1"/>
</dbReference>
<dbReference type="Proteomes" id="UP000225548">
    <property type="component" value="Unassembled WGS sequence"/>
</dbReference>
<reference evidence="2 3" key="1">
    <citation type="submission" date="2017-10" db="EMBL/GenBank/DDBJ databases">
        <title>Sequencing the genomes of 1000 actinobacteria strains.</title>
        <authorList>
            <person name="Klenk H.-P."/>
        </authorList>
    </citation>
    <scope>NUCLEOTIDE SEQUENCE [LARGE SCALE GENOMIC DNA]</scope>
    <source>
        <strain evidence="2 3">DSM 18966</strain>
    </source>
</reference>
<evidence type="ECO:0000256" key="1">
    <source>
        <dbReference type="SAM" id="MobiDB-lite"/>
    </source>
</evidence>
<dbReference type="InterPro" id="IPR021522">
    <property type="entry name" value="MctB"/>
</dbReference>
<accession>A0A2A9E3K6</accession>
<evidence type="ECO:0000313" key="3">
    <source>
        <dbReference type="Proteomes" id="UP000225548"/>
    </source>
</evidence>
<evidence type="ECO:0000313" key="2">
    <source>
        <dbReference type="EMBL" id="PFG33403.1"/>
    </source>
</evidence>
<dbReference type="EMBL" id="PDJG01000001">
    <property type="protein sequence ID" value="PFG33403.1"/>
    <property type="molecule type" value="Genomic_DNA"/>
</dbReference>